<evidence type="ECO:0000256" key="7">
    <source>
        <dbReference type="ARBA" id="ARBA00023010"/>
    </source>
</evidence>
<keyword evidence="7 10" id="KW-0811">Translocation</keyword>
<evidence type="ECO:0000256" key="10">
    <source>
        <dbReference type="HAMAP-Rule" id="MF_00236"/>
    </source>
</evidence>
<evidence type="ECO:0000256" key="3">
    <source>
        <dbReference type="ARBA" id="ARBA00022475"/>
    </source>
</evidence>
<evidence type="ECO:0000256" key="1">
    <source>
        <dbReference type="ARBA" id="ARBA00004167"/>
    </source>
</evidence>
<dbReference type="EMBL" id="JACOGK010000006">
    <property type="protein sequence ID" value="MBC3536224.1"/>
    <property type="molecule type" value="Genomic_DNA"/>
</dbReference>
<sequence>MFNIGFGELVLILIIALVVFGPGKLPEISRALGKSVREFRQAADTFSKEMMSETEDTRQAVRTVTDTAAETKKEITVAAEETKQAFTEPLTQVKPVKTAVTKENGTHE</sequence>
<comment type="similarity">
    <text evidence="10">Belongs to the TatA/E family.</text>
</comment>
<dbReference type="HAMAP" id="MF_00236">
    <property type="entry name" value="TatA_E"/>
    <property type="match status" value="1"/>
</dbReference>
<accession>A0ABR6VG99</accession>
<evidence type="ECO:0000313" key="11">
    <source>
        <dbReference type="EMBL" id="MBC3536224.1"/>
    </source>
</evidence>
<evidence type="ECO:0000256" key="8">
    <source>
        <dbReference type="ARBA" id="ARBA00023136"/>
    </source>
</evidence>
<evidence type="ECO:0000256" key="5">
    <source>
        <dbReference type="ARBA" id="ARBA00022927"/>
    </source>
</evidence>
<dbReference type="PANTHER" id="PTHR33162">
    <property type="entry name" value="SEC-INDEPENDENT PROTEIN TRANSLOCASE PROTEIN TATA, CHLOROPLASTIC"/>
    <property type="match status" value="1"/>
</dbReference>
<comment type="function">
    <text evidence="9">Part of the twin-arginine translocation (Tat) system that transports large folded proteins containing a characteristic twin-arginine motif in their signal peptide across the thylakoid membrane. Involved in delta pH-dependent protein transport required for chloroplast development, especially thylakoid membrane formation. TATC and TATB mediate precursor recognition, whereas TATA facilitates translocation.</text>
</comment>
<keyword evidence="2 10" id="KW-0813">Transport</keyword>
<comment type="subunit">
    <text evidence="10">Forms a complex with TatC.</text>
</comment>
<evidence type="ECO:0000256" key="2">
    <source>
        <dbReference type="ARBA" id="ARBA00022448"/>
    </source>
</evidence>
<protein>
    <recommendedName>
        <fullName evidence="10">Sec-independent protein translocase protein TatA</fullName>
    </recommendedName>
</protein>
<dbReference type="Pfam" id="PF02416">
    <property type="entry name" value="TatA_B_E"/>
    <property type="match status" value="1"/>
</dbReference>
<keyword evidence="3 10" id="KW-1003">Cell membrane</keyword>
<organism evidence="11 12">
    <name type="scientific">Megasphaera hominis</name>
    <dbReference type="NCBI Taxonomy" id="159836"/>
    <lineage>
        <taxon>Bacteria</taxon>
        <taxon>Bacillati</taxon>
        <taxon>Bacillota</taxon>
        <taxon>Negativicutes</taxon>
        <taxon>Veillonellales</taxon>
        <taxon>Veillonellaceae</taxon>
        <taxon>Megasphaera</taxon>
    </lineage>
</organism>
<dbReference type="Proteomes" id="UP000606870">
    <property type="component" value="Unassembled WGS sequence"/>
</dbReference>
<keyword evidence="5 10" id="KW-0653">Protein transport</keyword>
<dbReference type="PANTHER" id="PTHR33162:SF1">
    <property type="entry name" value="SEC-INDEPENDENT PROTEIN TRANSLOCASE PROTEIN TATA, CHLOROPLASTIC"/>
    <property type="match status" value="1"/>
</dbReference>
<dbReference type="InterPro" id="IPR018448">
    <property type="entry name" value="TatB"/>
</dbReference>
<evidence type="ECO:0000313" key="12">
    <source>
        <dbReference type="Proteomes" id="UP000606870"/>
    </source>
</evidence>
<dbReference type="RefSeq" id="WP_186502387.1">
    <property type="nucleotide sequence ID" value="NZ_JACOGK010000006.1"/>
</dbReference>
<comment type="caution">
    <text evidence="11">The sequence shown here is derived from an EMBL/GenBank/DDBJ whole genome shotgun (WGS) entry which is preliminary data.</text>
</comment>
<feature type="transmembrane region" description="Helical" evidence="10">
    <location>
        <begin position="6"/>
        <end position="25"/>
    </location>
</feature>
<keyword evidence="12" id="KW-1185">Reference proteome</keyword>
<dbReference type="Gene3D" id="1.20.5.3310">
    <property type="match status" value="1"/>
</dbReference>
<keyword evidence="8 10" id="KW-0472">Membrane</keyword>
<evidence type="ECO:0000256" key="6">
    <source>
        <dbReference type="ARBA" id="ARBA00022989"/>
    </source>
</evidence>
<evidence type="ECO:0000256" key="9">
    <source>
        <dbReference type="ARBA" id="ARBA00025340"/>
    </source>
</evidence>
<comment type="subcellular location">
    <subcellularLocation>
        <location evidence="10">Cell membrane</location>
        <topology evidence="10">Single-pass membrane protein</topology>
    </subcellularLocation>
    <subcellularLocation>
        <location evidence="1">Membrane</location>
        <topology evidence="1">Single-pass membrane protein</topology>
    </subcellularLocation>
</comment>
<dbReference type="NCBIfam" id="TIGR01411">
    <property type="entry name" value="tatAE"/>
    <property type="match status" value="1"/>
</dbReference>
<dbReference type="NCBIfam" id="NF011430">
    <property type="entry name" value="PRK14861.1"/>
    <property type="match status" value="1"/>
</dbReference>
<dbReference type="PRINTS" id="PR01506">
    <property type="entry name" value="TATBPROTEIN"/>
</dbReference>
<proteinExistence type="inferred from homology"/>
<reference evidence="11 12" key="1">
    <citation type="submission" date="2020-08" db="EMBL/GenBank/DDBJ databases">
        <authorList>
            <person name="Liu C."/>
            <person name="Sun Q."/>
        </authorList>
    </citation>
    <scope>NUCLEOTIDE SEQUENCE [LARGE SCALE GENOMIC DNA]</scope>
    <source>
        <strain evidence="11 12">NSJ-59</strain>
    </source>
</reference>
<keyword evidence="6 10" id="KW-1133">Transmembrane helix</keyword>
<dbReference type="InterPro" id="IPR006312">
    <property type="entry name" value="TatA/E"/>
</dbReference>
<gene>
    <name evidence="11" type="primary">tatB</name>
    <name evidence="10" type="synonym">tatA</name>
    <name evidence="11" type="ORF">H8J70_03020</name>
</gene>
<dbReference type="InterPro" id="IPR003369">
    <property type="entry name" value="TatA/B/E"/>
</dbReference>
<name>A0ABR6VG99_9FIRM</name>
<comment type="function">
    <text evidence="10">Part of the twin-arginine translocation (Tat) system that transports large folded proteins containing a characteristic twin-arginine motif in their signal peptide across membranes. TatA could form the protein-conducting channel of the Tat system.</text>
</comment>
<dbReference type="NCBIfam" id="TIGR01410">
    <property type="entry name" value="tatB"/>
    <property type="match status" value="1"/>
</dbReference>
<evidence type="ECO:0000256" key="4">
    <source>
        <dbReference type="ARBA" id="ARBA00022692"/>
    </source>
</evidence>
<keyword evidence="4 10" id="KW-0812">Transmembrane</keyword>